<gene>
    <name evidence="2" type="ORF">THAOC_27308</name>
</gene>
<evidence type="ECO:0000313" key="2">
    <source>
        <dbReference type="EMBL" id="EJK53282.1"/>
    </source>
</evidence>
<feature type="region of interest" description="Disordered" evidence="1">
    <location>
        <begin position="87"/>
        <end position="117"/>
    </location>
</feature>
<reference evidence="2 3" key="1">
    <citation type="journal article" date="2012" name="Genome Biol.">
        <title>Genome and low-iron response of an oceanic diatom adapted to chronic iron limitation.</title>
        <authorList>
            <person name="Lommer M."/>
            <person name="Specht M."/>
            <person name="Roy A.S."/>
            <person name="Kraemer L."/>
            <person name="Andreson R."/>
            <person name="Gutowska M.A."/>
            <person name="Wolf J."/>
            <person name="Bergner S.V."/>
            <person name="Schilhabel M.B."/>
            <person name="Klostermeier U.C."/>
            <person name="Beiko R.G."/>
            <person name="Rosenstiel P."/>
            <person name="Hippler M."/>
            <person name="Laroche J."/>
        </authorList>
    </citation>
    <scope>NUCLEOTIDE SEQUENCE [LARGE SCALE GENOMIC DNA]</scope>
    <source>
        <strain evidence="2 3">CCMP1005</strain>
    </source>
</reference>
<feature type="region of interest" description="Disordered" evidence="1">
    <location>
        <begin position="1"/>
        <end position="22"/>
    </location>
</feature>
<dbReference type="AlphaFoldDB" id="K0S323"/>
<evidence type="ECO:0000313" key="3">
    <source>
        <dbReference type="Proteomes" id="UP000266841"/>
    </source>
</evidence>
<protein>
    <submittedName>
        <fullName evidence="2">Uncharacterized protein</fullName>
    </submittedName>
</protein>
<evidence type="ECO:0000256" key="1">
    <source>
        <dbReference type="SAM" id="MobiDB-lite"/>
    </source>
</evidence>
<dbReference type="EMBL" id="AGNL01038086">
    <property type="protein sequence ID" value="EJK53282.1"/>
    <property type="molecule type" value="Genomic_DNA"/>
</dbReference>
<proteinExistence type="predicted"/>
<organism evidence="2 3">
    <name type="scientific">Thalassiosira oceanica</name>
    <name type="common">Marine diatom</name>
    <dbReference type="NCBI Taxonomy" id="159749"/>
    <lineage>
        <taxon>Eukaryota</taxon>
        <taxon>Sar</taxon>
        <taxon>Stramenopiles</taxon>
        <taxon>Ochrophyta</taxon>
        <taxon>Bacillariophyta</taxon>
        <taxon>Coscinodiscophyceae</taxon>
        <taxon>Thalassiosirophycidae</taxon>
        <taxon>Thalassiosirales</taxon>
        <taxon>Thalassiosiraceae</taxon>
        <taxon>Thalassiosira</taxon>
    </lineage>
</organism>
<name>K0S323_THAOC</name>
<accession>K0S323</accession>
<keyword evidence="3" id="KW-1185">Reference proteome</keyword>
<dbReference type="Proteomes" id="UP000266841">
    <property type="component" value="Unassembled WGS sequence"/>
</dbReference>
<sequence>EVAGVVPDRLLHGPSSASSIPPSCSVPCRLHLPAADPEVGSGDVVPSRVVIIPWTGLGERVLGRPMAGRLPCPWSLDWSVDTKDRTRCDGGSLKEPQGNLRADERKNRTRIGGNLMS</sequence>
<feature type="non-terminal residue" evidence="2">
    <location>
        <position position="1"/>
    </location>
</feature>
<comment type="caution">
    <text evidence="2">The sequence shown here is derived from an EMBL/GenBank/DDBJ whole genome shotgun (WGS) entry which is preliminary data.</text>
</comment>